<accession>A0A845MGK0</accession>
<dbReference type="InterPro" id="IPR008620">
    <property type="entry name" value="FixH"/>
</dbReference>
<evidence type="ECO:0000313" key="2">
    <source>
        <dbReference type="EMBL" id="MZR22560.1"/>
    </source>
</evidence>
<organism evidence="2 3">
    <name type="scientific">Sneathiella chungangensis</name>
    <dbReference type="NCBI Taxonomy" id="1418234"/>
    <lineage>
        <taxon>Bacteria</taxon>
        <taxon>Pseudomonadati</taxon>
        <taxon>Pseudomonadota</taxon>
        <taxon>Alphaproteobacteria</taxon>
        <taxon>Sneathiellales</taxon>
        <taxon>Sneathiellaceae</taxon>
        <taxon>Sneathiella</taxon>
    </lineage>
</organism>
<keyword evidence="3" id="KW-1185">Reference proteome</keyword>
<comment type="caution">
    <text evidence="2">The sequence shown here is derived from an EMBL/GenBank/DDBJ whole genome shotgun (WGS) entry which is preliminary data.</text>
</comment>
<evidence type="ECO:0008006" key="4">
    <source>
        <dbReference type="Google" id="ProtNLM"/>
    </source>
</evidence>
<keyword evidence="1" id="KW-0472">Membrane</keyword>
<proteinExistence type="predicted"/>
<feature type="transmembrane region" description="Helical" evidence="1">
    <location>
        <begin position="15"/>
        <end position="38"/>
    </location>
</feature>
<sequence>MSVQTEGKQLTGRHVALMLAAFFGLMFAVNGAFVYFALGSFSGLSETDAYKRGLAYNEEIDHKARQNARGWQPAFSFEQTGATKGRLVLDIRDANGVALHDLDVEAIIRRPVIDGTDQTVALRYDGSKFTAEITLTAPGQWDISLLATGGGYDEPYRLDKRIWVK</sequence>
<evidence type="ECO:0000256" key="1">
    <source>
        <dbReference type="SAM" id="Phobius"/>
    </source>
</evidence>
<name>A0A845MGK0_9PROT</name>
<dbReference type="Pfam" id="PF05751">
    <property type="entry name" value="FixH"/>
    <property type="match status" value="1"/>
</dbReference>
<protein>
    <recommendedName>
        <fullName evidence="4">Nitrogen fixation protein FixH</fullName>
    </recommendedName>
</protein>
<dbReference type="RefSeq" id="WP_161339025.1">
    <property type="nucleotide sequence ID" value="NZ_JBHSDG010000004.1"/>
</dbReference>
<dbReference type="Proteomes" id="UP000445696">
    <property type="component" value="Unassembled WGS sequence"/>
</dbReference>
<dbReference type="OrthoDB" id="1495896at2"/>
<keyword evidence="1" id="KW-1133">Transmembrane helix</keyword>
<dbReference type="EMBL" id="WTVA01000004">
    <property type="protein sequence ID" value="MZR22560.1"/>
    <property type="molecule type" value="Genomic_DNA"/>
</dbReference>
<gene>
    <name evidence="2" type="ORF">GQF03_09460</name>
</gene>
<keyword evidence="1" id="KW-0812">Transmembrane</keyword>
<dbReference type="AlphaFoldDB" id="A0A845MGK0"/>
<reference evidence="2 3" key="1">
    <citation type="journal article" date="2014" name="Int. J. Syst. Evol. Microbiol.">
        <title>Sneathiella chungangensis sp. nov., isolated from a marine sand, and emended description of the genus Sneathiella.</title>
        <authorList>
            <person name="Siamphan C."/>
            <person name="Kim H."/>
            <person name="Lee J.S."/>
            <person name="Kim W."/>
        </authorList>
    </citation>
    <scope>NUCLEOTIDE SEQUENCE [LARGE SCALE GENOMIC DNA]</scope>
    <source>
        <strain evidence="2 3">KCTC 32476</strain>
    </source>
</reference>
<evidence type="ECO:0000313" key="3">
    <source>
        <dbReference type="Proteomes" id="UP000445696"/>
    </source>
</evidence>